<comment type="caution">
    <text evidence="2">The sequence shown here is derived from an EMBL/GenBank/DDBJ whole genome shotgun (WGS) entry which is preliminary data.</text>
</comment>
<evidence type="ECO:0000313" key="3">
    <source>
        <dbReference type="Proteomes" id="UP000260758"/>
    </source>
</evidence>
<feature type="compositionally biased region" description="Basic and acidic residues" evidence="1">
    <location>
        <begin position="239"/>
        <end position="251"/>
    </location>
</feature>
<dbReference type="AlphaFoldDB" id="A0A3E4YJS8"/>
<accession>A0A3E4YJS8</accession>
<protein>
    <recommendedName>
        <fullName evidence="4">ParB/Sulfiredoxin domain-containing protein</fullName>
    </recommendedName>
</protein>
<feature type="region of interest" description="Disordered" evidence="1">
    <location>
        <begin position="236"/>
        <end position="256"/>
    </location>
</feature>
<organism evidence="2 3">
    <name type="scientific">Agathobacter rectalis</name>
    <dbReference type="NCBI Taxonomy" id="39491"/>
    <lineage>
        <taxon>Bacteria</taxon>
        <taxon>Bacillati</taxon>
        <taxon>Bacillota</taxon>
        <taxon>Clostridia</taxon>
        <taxon>Lachnospirales</taxon>
        <taxon>Lachnospiraceae</taxon>
        <taxon>Agathobacter</taxon>
    </lineage>
</organism>
<evidence type="ECO:0000256" key="1">
    <source>
        <dbReference type="SAM" id="MobiDB-lite"/>
    </source>
</evidence>
<name>A0A3E4YJS8_9FIRM</name>
<dbReference type="RefSeq" id="WP_117717926.1">
    <property type="nucleotide sequence ID" value="NZ_QSTP01000001.1"/>
</dbReference>
<reference evidence="2 3" key="1">
    <citation type="submission" date="2018-08" db="EMBL/GenBank/DDBJ databases">
        <title>A genome reference for cultivated species of the human gut microbiota.</title>
        <authorList>
            <person name="Zou Y."/>
            <person name="Xue W."/>
            <person name="Luo G."/>
        </authorList>
    </citation>
    <scope>NUCLEOTIDE SEQUENCE [LARGE SCALE GENOMIC DNA]</scope>
    <source>
        <strain evidence="2 3">OM07-13</strain>
    </source>
</reference>
<dbReference type="EMBL" id="QSTP01000001">
    <property type="protein sequence ID" value="RGM75027.1"/>
    <property type="molecule type" value="Genomic_DNA"/>
</dbReference>
<evidence type="ECO:0000313" key="2">
    <source>
        <dbReference type="EMBL" id="RGM75027.1"/>
    </source>
</evidence>
<proteinExistence type="predicted"/>
<gene>
    <name evidence="2" type="ORF">DXB99_00420</name>
</gene>
<evidence type="ECO:0008006" key="4">
    <source>
        <dbReference type="Google" id="ProtNLM"/>
    </source>
</evidence>
<sequence>MNNRPVPELQTDPEFDELIQPREEKYLEELEENIFDHGCLEPVCVWNGVILDGRLRYKICTKWDIHFNIRRMMFESRDKAVSFICHEQLKRTDLTGEYKKYLIGRLFRADMNTASDEFMKKHPGTELNADGQVSQKYVRKTDIATIIGNEFNFGFSTVTKYDIYARAVDDLKRKSPEIAEKILNGKLRVSHENIIELSRLPIEDINGLKRLLDSGSIDRIGYSQLRHELRWQRLPTGKPDSRRIKREKESAEAGIKQMPATDPDAELESLKFTIPSWSKTISRTMELTDFPSTSVNARREVKMQLLNLTRKITRLLSQLEEDDPDDRRTDSRTNATDH</sequence>
<dbReference type="Proteomes" id="UP000260758">
    <property type="component" value="Unassembled WGS sequence"/>
</dbReference>